<dbReference type="EMBL" id="GEDV01010570">
    <property type="protein sequence ID" value="JAP77987.1"/>
    <property type="molecule type" value="Transcribed_RNA"/>
</dbReference>
<sequence length="124" mass="11621">MPVYRPGFYGYVPAFADNYGLGFAGVPLLGAYGYGPFGGVFGDSGVWGGFGGYGYGYPGFGVAWGPQVVGGFGAAPSVAGAAGVGASSSSAGSTAARGAGLRGVAGSSGSASVGGAGATLSKLS</sequence>
<reference evidence="2" key="1">
    <citation type="journal article" date="2016" name="Ticks Tick Borne Dis.">
        <title>De novo assembly and annotation of the salivary gland transcriptome of Rhipicephalus appendiculatus male and female ticks during blood feeding.</title>
        <authorList>
            <person name="de Castro M.H."/>
            <person name="de Klerk D."/>
            <person name="Pienaar R."/>
            <person name="Latif A.A."/>
            <person name="Rees D.J."/>
            <person name="Mans B.J."/>
        </authorList>
    </citation>
    <scope>NUCLEOTIDE SEQUENCE</scope>
    <source>
        <tissue evidence="2">Salivary glands</tissue>
    </source>
</reference>
<dbReference type="AlphaFoldDB" id="A0A131YGA3"/>
<organism evidence="2">
    <name type="scientific">Rhipicephalus appendiculatus</name>
    <name type="common">Brown ear tick</name>
    <dbReference type="NCBI Taxonomy" id="34631"/>
    <lineage>
        <taxon>Eukaryota</taxon>
        <taxon>Metazoa</taxon>
        <taxon>Ecdysozoa</taxon>
        <taxon>Arthropoda</taxon>
        <taxon>Chelicerata</taxon>
        <taxon>Arachnida</taxon>
        <taxon>Acari</taxon>
        <taxon>Parasitiformes</taxon>
        <taxon>Ixodida</taxon>
        <taxon>Ixodoidea</taxon>
        <taxon>Ixodidae</taxon>
        <taxon>Rhipicephalinae</taxon>
        <taxon>Rhipicephalus</taxon>
        <taxon>Rhipicephalus</taxon>
    </lineage>
</organism>
<proteinExistence type="predicted"/>
<feature type="compositionally biased region" description="Low complexity" evidence="1">
    <location>
        <begin position="81"/>
        <end position="111"/>
    </location>
</feature>
<accession>A0A131YGA3</accession>
<feature type="region of interest" description="Disordered" evidence="1">
    <location>
        <begin position="81"/>
        <end position="124"/>
    </location>
</feature>
<evidence type="ECO:0000313" key="2">
    <source>
        <dbReference type="EMBL" id="JAP77987.1"/>
    </source>
</evidence>
<protein>
    <submittedName>
        <fullName evidence="2">Glycine rich superfamily member</fullName>
    </submittedName>
</protein>
<evidence type="ECO:0000256" key="1">
    <source>
        <dbReference type="SAM" id="MobiDB-lite"/>
    </source>
</evidence>
<name>A0A131YGA3_RHIAP</name>